<proteinExistence type="inferred from homology"/>
<keyword evidence="2 3" id="KW-0378">Hydrolase</keyword>
<dbReference type="PROSITE" id="PS00122">
    <property type="entry name" value="CARBOXYLESTERASE_B_1"/>
    <property type="match status" value="1"/>
</dbReference>
<comment type="similarity">
    <text evidence="1 3">Belongs to the type-B carboxylesterase/lipase family.</text>
</comment>
<accession>A0A4P7MT65</accession>
<organism evidence="5 6">
    <name type="scientific">Pyricularia oryzae</name>
    <name type="common">Rice blast fungus</name>
    <name type="synonym">Magnaporthe oryzae</name>
    <dbReference type="NCBI Taxonomy" id="318829"/>
    <lineage>
        <taxon>Eukaryota</taxon>
        <taxon>Fungi</taxon>
        <taxon>Dikarya</taxon>
        <taxon>Ascomycota</taxon>
        <taxon>Pezizomycotina</taxon>
        <taxon>Sordariomycetes</taxon>
        <taxon>Sordariomycetidae</taxon>
        <taxon>Magnaporthales</taxon>
        <taxon>Pyriculariaceae</taxon>
        <taxon>Pyricularia</taxon>
    </lineage>
</organism>
<dbReference type="SUPFAM" id="SSF53474">
    <property type="entry name" value="alpha/beta-Hydrolases"/>
    <property type="match status" value="1"/>
</dbReference>
<dbReference type="GO" id="GO:0052689">
    <property type="term" value="F:carboxylic ester hydrolase activity"/>
    <property type="evidence" value="ECO:0007669"/>
    <property type="project" value="TreeGrafter"/>
</dbReference>
<dbReference type="Proteomes" id="UP000294847">
    <property type="component" value="Chromosome 1"/>
</dbReference>
<dbReference type="PANTHER" id="PTHR43918">
    <property type="entry name" value="ACETYLCHOLINESTERASE"/>
    <property type="match status" value="1"/>
</dbReference>
<keyword evidence="3" id="KW-0732">Signal</keyword>
<dbReference type="PANTHER" id="PTHR43918:SF4">
    <property type="entry name" value="CARBOXYLIC ESTER HYDROLASE"/>
    <property type="match status" value="1"/>
</dbReference>
<sequence>MRQSIFQSLMLAAGASAAVLPRASQGPTVQVANGSYYGVHNSFYDQDLFLGMPYAQPPVGNLRFRVPEPLNSTWDGVRNATEYGYACIGYGSDQWVLGNYVNEDCLTVNVVRPAGVPADAKLPVAVWIHGGGYFMGSGSDPRYNTSFLVKESVEMGTPMVAVTLNYRLSAWGFIFGKEVQAAGQTNIGMRDQRLALHWIQENIDAFGGDKSKVTIFGESAGGNSVGTQLIAYGGRDDGLFRAAISQSGAPSGLGRMTTPESWQPAYDALVSKAGCADAADSLDCLRGVPADALNAFINSTDVLAGPARPVIDGDLLTELGTTSLRAGRFVHVPYLIGANADEGVSFGVRGINTEDEFVAMVQRSNAGLTRDDALAIAALYPDDPDQGIPSTLKGRPGPDLQPLLGSMWKRSAAYGGDPIMHAPRRIANEEWARHGVPSYSYHFDVLTNGIPDYAGSTHFQEVAFMFNNTGGLGYGNAVSVNPFGGMPESLKSLSHMMARMWISFVVNLDPNHIGIDKPAEWPVYTLEQPQNYVFDVNATGYGYIEPDTYRAEGIKYISDRFETVFRQ</sequence>
<reference evidence="5 6" key="1">
    <citation type="journal article" date="2019" name="Mol. Biol. Evol.">
        <title>Blast fungal genomes show frequent chromosomal changes, gene gains and losses, and effector gene turnover.</title>
        <authorList>
            <person name="Gomez Luciano L.B."/>
            <person name="Jason Tsai I."/>
            <person name="Chuma I."/>
            <person name="Tosa Y."/>
            <person name="Chen Y.H."/>
            <person name="Li J.Y."/>
            <person name="Li M.Y."/>
            <person name="Jade Lu M.Y."/>
            <person name="Nakayashiki H."/>
            <person name="Li W.H."/>
        </authorList>
    </citation>
    <scope>NUCLEOTIDE SEQUENCE [LARGE SCALE GENOMIC DNA]</scope>
    <source>
        <strain evidence="5">MZ5-1-6</strain>
    </source>
</reference>
<feature type="chain" id="PRO_5020829010" description="Carboxylic ester hydrolase" evidence="3">
    <location>
        <begin position="18"/>
        <end position="567"/>
    </location>
</feature>
<dbReference type="Gene3D" id="3.40.50.1820">
    <property type="entry name" value="alpha/beta hydrolase"/>
    <property type="match status" value="1"/>
</dbReference>
<gene>
    <name evidence="5" type="ORF">PoMZ_09139</name>
</gene>
<evidence type="ECO:0000256" key="2">
    <source>
        <dbReference type="ARBA" id="ARBA00022801"/>
    </source>
</evidence>
<feature type="domain" description="Carboxylesterase type B" evidence="4">
    <location>
        <begin position="27"/>
        <end position="533"/>
    </location>
</feature>
<dbReference type="Pfam" id="PF00135">
    <property type="entry name" value="COesterase"/>
    <property type="match status" value="1"/>
</dbReference>
<dbReference type="PROSITE" id="PS00941">
    <property type="entry name" value="CARBOXYLESTERASE_B_2"/>
    <property type="match status" value="1"/>
</dbReference>
<dbReference type="InterPro" id="IPR002018">
    <property type="entry name" value="CarbesteraseB"/>
</dbReference>
<dbReference type="AlphaFoldDB" id="A0A4P7MT65"/>
<dbReference type="InterPro" id="IPR029058">
    <property type="entry name" value="AB_hydrolase_fold"/>
</dbReference>
<dbReference type="EMBL" id="CP034204">
    <property type="protein sequence ID" value="QBZ53459.1"/>
    <property type="molecule type" value="Genomic_DNA"/>
</dbReference>
<dbReference type="InterPro" id="IPR050654">
    <property type="entry name" value="AChE-related_enzymes"/>
</dbReference>
<evidence type="ECO:0000256" key="1">
    <source>
        <dbReference type="ARBA" id="ARBA00005964"/>
    </source>
</evidence>
<protein>
    <recommendedName>
        <fullName evidence="3">Carboxylic ester hydrolase</fullName>
        <ecNumber evidence="3">3.1.1.-</ecNumber>
    </recommendedName>
</protein>
<evidence type="ECO:0000256" key="3">
    <source>
        <dbReference type="RuleBase" id="RU361235"/>
    </source>
</evidence>
<dbReference type="EC" id="3.1.1.-" evidence="3"/>
<evidence type="ECO:0000313" key="6">
    <source>
        <dbReference type="Proteomes" id="UP000294847"/>
    </source>
</evidence>
<name>A0A4P7MT65_PYROR</name>
<evidence type="ECO:0000259" key="4">
    <source>
        <dbReference type="Pfam" id="PF00135"/>
    </source>
</evidence>
<dbReference type="InterPro" id="IPR019819">
    <property type="entry name" value="Carboxylesterase_B_CS"/>
</dbReference>
<feature type="signal peptide" evidence="3">
    <location>
        <begin position="1"/>
        <end position="17"/>
    </location>
</feature>
<dbReference type="InterPro" id="IPR019826">
    <property type="entry name" value="Carboxylesterase_B_AS"/>
</dbReference>
<evidence type="ECO:0000313" key="5">
    <source>
        <dbReference type="EMBL" id="QBZ53459.1"/>
    </source>
</evidence>